<proteinExistence type="predicted"/>
<protein>
    <submittedName>
        <fullName evidence="1">Uncharacterized protein</fullName>
    </submittedName>
</protein>
<gene>
    <name evidence="1" type="ORF">BST43_22455</name>
</gene>
<evidence type="ECO:0000313" key="1">
    <source>
        <dbReference type="EMBL" id="ORB50344.1"/>
    </source>
</evidence>
<organism evidence="1 2">
    <name type="scientific">Mycobacteroides saopaulense</name>
    <dbReference type="NCBI Taxonomy" id="1578165"/>
    <lineage>
        <taxon>Bacteria</taxon>
        <taxon>Bacillati</taxon>
        <taxon>Actinomycetota</taxon>
        <taxon>Actinomycetes</taxon>
        <taxon>Mycobacteriales</taxon>
        <taxon>Mycobacteriaceae</taxon>
        <taxon>Mycobacteroides</taxon>
    </lineage>
</organism>
<evidence type="ECO:0000313" key="2">
    <source>
        <dbReference type="Proteomes" id="UP000192434"/>
    </source>
</evidence>
<dbReference type="OrthoDB" id="275232at2"/>
<name>A0A1X0IQN0_9MYCO</name>
<dbReference type="AlphaFoldDB" id="A0A1X0IQN0"/>
<sequence length="433" mass="47393">MRLKISAGARSKGGAVSQVLSVWRPDPGSADGVAPDESLPRLSAESAARVADYLDAGAVVARTTMRLPDAWSGSSRPVVGLTKRTDGRWRWDDAVAYYVRRYGLSPGGEFLRYLQDRDYQVPQVSAAEVSAVIDEIFGAADAVPEDREIRVDGSQLLQSAYYARYEGRVFRCEFELSDVVLKVEPGQVIPDGFEARQHRESRDRSIAVKRVPVTDVEAIHRVITTCQYKGTPFSIRRIDGPRFVVSIGGGRRIKPSQEPPRPSMDEWGQFPNVEVLGLDDLWADLDVVEAAQVTMAVVPYQLVDGRLRPLHDPTGYAVAVPAADEIFYFPSPGSSPFLPQAEAVAAFRAYLDQHNPAYPAAAVTPLRLRDGWLMNPSASVQKVYCVADDALVLAASAAAPVNQVSSHLSAEFHQRHPIAELAPADDSGTEYFD</sequence>
<reference evidence="1 2" key="1">
    <citation type="submission" date="2016-12" db="EMBL/GenBank/DDBJ databases">
        <title>The new phylogeny of genus Mycobacterium.</title>
        <authorList>
            <person name="Tortoli E."/>
            <person name="Trovato A."/>
            <person name="Cirillo D.M."/>
        </authorList>
    </citation>
    <scope>NUCLEOTIDE SEQUENCE [LARGE SCALE GENOMIC DNA]</scope>
    <source>
        <strain evidence="1 2">CCUG 66554</strain>
    </source>
</reference>
<accession>A0A1X0IQN0</accession>
<dbReference type="EMBL" id="MVII01000036">
    <property type="protein sequence ID" value="ORB50344.1"/>
    <property type="molecule type" value="Genomic_DNA"/>
</dbReference>
<dbReference type="Proteomes" id="UP000192434">
    <property type="component" value="Unassembled WGS sequence"/>
</dbReference>
<comment type="caution">
    <text evidence="1">The sequence shown here is derived from an EMBL/GenBank/DDBJ whole genome shotgun (WGS) entry which is preliminary data.</text>
</comment>